<feature type="transmembrane region" description="Helical" evidence="2">
    <location>
        <begin position="195"/>
        <end position="214"/>
    </location>
</feature>
<feature type="transmembrane region" description="Helical" evidence="2">
    <location>
        <begin position="65"/>
        <end position="86"/>
    </location>
</feature>
<dbReference type="Pfam" id="PF00990">
    <property type="entry name" value="GGDEF"/>
    <property type="match status" value="1"/>
</dbReference>
<dbReference type="Proteomes" id="UP001461341">
    <property type="component" value="Chromosome"/>
</dbReference>
<dbReference type="PANTHER" id="PTHR45138">
    <property type="entry name" value="REGULATORY COMPONENTS OF SENSORY TRANSDUCTION SYSTEM"/>
    <property type="match status" value="1"/>
</dbReference>
<dbReference type="NCBIfam" id="TIGR00254">
    <property type="entry name" value="GGDEF"/>
    <property type="match status" value="1"/>
</dbReference>
<sequence>MNQDNNQKSKYFSFVFWGTTFPALFLLARRNYLFFHTIIEFFAIFTGFSITLISLATRNFIQNRIFLKFGILYFFVTIIDFLHTLAYKGMGVFPGWTANHPTQFWIAGRLLETTGFFLIIFFAHLKEKTLSILLGLLCTLFIAFVWFGTFPNCFIEGHGLTIFKIAMEYAMVAILFIVLLKILKGREQSLSTLRNSLVLAVIFTMLGELSFTLYSDVYGFFNFLGHLFRFLSYLVILRGVIINSLNNPVQTLMIELDREREKLKQIAHYDSLTGLYSRNFFNELIQKQAAIALRKKVPISFIMVDVNRFKKINDTCGHLVGDQVLKLVGNCIAQSIRESDIAARYGGDEFIVILYGTGEEQAKEVATRIREKVKTSGKTEQKCDADVDISFGVAQLEPGESYLQAIHRADERMYLMKNSKKNTSPPSIFQ</sequence>
<keyword evidence="2" id="KW-1133">Transmembrane helix</keyword>
<dbReference type="InterPro" id="IPR050469">
    <property type="entry name" value="Diguanylate_Cyclase"/>
</dbReference>
<feature type="domain" description="GGDEF" evidence="3">
    <location>
        <begin position="297"/>
        <end position="430"/>
    </location>
</feature>
<dbReference type="Gene3D" id="3.30.70.270">
    <property type="match status" value="1"/>
</dbReference>
<evidence type="ECO:0000259" key="3">
    <source>
        <dbReference type="PROSITE" id="PS50887"/>
    </source>
</evidence>
<accession>A0ABZ2YCB8</accession>
<keyword evidence="5" id="KW-1185">Reference proteome</keyword>
<dbReference type="EMBL" id="CP121689">
    <property type="protein sequence ID" value="WZL75409.1"/>
    <property type="molecule type" value="Genomic_DNA"/>
</dbReference>
<feature type="transmembrane region" description="Helical" evidence="2">
    <location>
        <begin position="106"/>
        <end position="125"/>
    </location>
</feature>
<dbReference type="InterPro" id="IPR000160">
    <property type="entry name" value="GGDEF_dom"/>
</dbReference>
<feature type="transmembrane region" description="Helical" evidence="2">
    <location>
        <begin position="162"/>
        <end position="183"/>
    </location>
</feature>
<keyword evidence="2" id="KW-0812">Transmembrane</keyword>
<dbReference type="InterPro" id="IPR033425">
    <property type="entry name" value="MASE3"/>
</dbReference>
<dbReference type="PROSITE" id="PS50887">
    <property type="entry name" value="GGDEF"/>
    <property type="match status" value="1"/>
</dbReference>
<gene>
    <name evidence="4" type="ORF">QBE54_07380</name>
</gene>
<reference evidence="4 5" key="1">
    <citation type="submission" date="2023-03" db="EMBL/GenBank/DDBJ databases">
        <title>Novel Species.</title>
        <authorList>
            <person name="Ma S."/>
        </authorList>
    </citation>
    <scope>NUCLEOTIDE SEQUENCE [LARGE SCALE GENOMIC DNA]</scope>
    <source>
        <strain evidence="4 5">B11</strain>
    </source>
</reference>
<protein>
    <recommendedName>
        <fullName evidence="1">diguanylate cyclase</fullName>
        <ecNumber evidence="1">2.7.7.65</ecNumber>
    </recommendedName>
</protein>
<keyword evidence="2" id="KW-0472">Membrane</keyword>
<dbReference type="InterPro" id="IPR029787">
    <property type="entry name" value="Nucleotide_cyclase"/>
</dbReference>
<dbReference type="SMART" id="SM00267">
    <property type="entry name" value="GGDEF"/>
    <property type="match status" value="1"/>
</dbReference>
<feature type="transmembrane region" description="Helical" evidence="2">
    <location>
        <begin position="34"/>
        <end position="53"/>
    </location>
</feature>
<dbReference type="InterPro" id="IPR043128">
    <property type="entry name" value="Rev_trsase/Diguanyl_cyclase"/>
</dbReference>
<evidence type="ECO:0000256" key="1">
    <source>
        <dbReference type="ARBA" id="ARBA00012528"/>
    </source>
</evidence>
<name>A0ABZ2YCB8_9BACT</name>
<dbReference type="CDD" id="cd01949">
    <property type="entry name" value="GGDEF"/>
    <property type="match status" value="1"/>
</dbReference>
<feature type="transmembrane region" description="Helical" evidence="2">
    <location>
        <begin position="12"/>
        <end position="28"/>
    </location>
</feature>
<feature type="transmembrane region" description="Helical" evidence="2">
    <location>
        <begin position="132"/>
        <end position="150"/>
    </location>
</feature>
<dbReference type="EC" id="2.7.7.65" evidence="1"/>
<evidence type="ECO:0000313" key="5">
    <source>
        <dbReference type="Proteomes" id="UP001461341"/>
    </source>
</evidence>
<proteinExistence type="predicted"/>
<organism evidence="4 5">
    <name type="scientific">Thermatribacter velox</name>
    <dbReference type="NCBI Taxonomy" id="3039681"/>
    <lineage>
        <taxon>Bacteria</taxon>
        <taxon>Pseudomonadati</taxon>
        <taxon>Atribacterota</taxon>
        <taxon>Atribacteria</taxon>
        <taxon>Atribacterales</taxon>
        <taxon>Thermatribacteraceae</taxon>
        <taxon>Thermatribacter</taxon>
    </lineage>
</organism>
<dbReference type="PANTHER" id="PTHR45138:SF6">
    <property type="entry name" value="DIGUANYLATE CYCLASE DGCN"/>
    <property type="match status" value="1"/>
</dbReference>
<dbReference type="RefSeq" id="WP_369017556.1">
    <property type="nucleotide sequence ID" value="NZ_CP121689.1"/>
</dbReference>
<evidence type="ECO:0000256" key="2">
    <source>
        <dbReference type="SAM" id="Phobius"/>
    </source>
</evidence>
<dbReference type="SUPFAM" id="SSF55073">
    <property type="entry name" value="Nucleotide cyclase"/>
    <property type="match status" value="1"/>
</dbReference>
<dbReference type="Pfam" id="PF17159">
    <property type="entry name" value="MASE3"/>
    <property type="match status" value="1"/>
</dbReference>
<evidence type="ECO:0000313" key="4">
    <source>
        <dbReference type="EMBL" id="WZL75409.1"/>
    </source>
</evidence>